<feature type="transmembrane region" description="Helical" evidence="1">
    <location>
        <begin position="20"/>
        <end position="48"/>
    </location>
</feature>
<keyword evidence="1" id="KW-0812">Transmembrane</keyword>
<dbReference type="RefSeq" id="WP_055738575.1">
    <property type="nucleotide sequence ID" value="NZ_JAAIWL010000018.1"/>
</dbReference>
<organism evidence="2 3">
    <name type="scientific">Heyndrickxia shackletonii</name>
    <dbReference type="NCBI Taxonomy" id="157838"/>
    <lineage>
        <taxon>Bacteria</taxon>
        <taxon>Bacillati</taxon>
        <taxon>Bacillota</taxon>
        <taxon>Bacilli</taxon>
        <taxon>Bacillales</taxon>
        <taxon>Bacillaceae</taxon>
        <taxon>Heyndrickxia</taxon>
    </lineage>
</organism>
<dbReference type="Proteomes" id="UP000051888">
    <property type="component" value="Unassembled WGS sequence"/>
</dbReference>
<evidence type="ECO:0000313" key="3">
    <source>
        <dbReference type="Proteomes" id="UP000051888"/>
    </source>
</evidence>
<protein>
    <recommendedName>
        <fullName evidence="4">DUF624 domain-containing protein</fullName>
    </recommendedName>
</protein>
<keyword evidence="1" id="KW-1133">Transmembrane helix</keyword>
<evidence type="ECO:0000256" key="1">
    <source>
        <dbReference type="SAM" id="Phobius"/>
    </source>
</evidence>
<feature type="transmembrane region" description="Helical" evidence="1">
    <location>
        <begin position="141"/>
        <end position="162"/>
    </location>
</feature>
<comment type="caution">
    <text evidence="2">The sequence shown here is derived from an EMBL/GenBank/DDBJ whole genome shotgun (WGS) entry which is preliminary data.</text>
</comment>
<keyword evidence="3" id="KW-1185">Reference proteome</keyword>
<feature type="transmembrane region" description="Helical" evidence="1">
    <location>
        <begin position="104"/>
        <end position="129"/>
    </location>
</feature>
<dbReference type="STRING" id="157838.AN964_04605"/>
<accession>A0A0Q3WWB8</accession>
<feature type="transmembrane region" description="Helical" evidence="1">
    <location>
        <begin position="75"/>
        <end position="98"/>
    </location>
</feature>
<dbReference type="InterPro" id="IPR006938">
    <property type="entry name" value="DUF624"/>
</dbReference>
<dbReference type="EMBL" id="LJJC01000004">
    <property type="protein sequence ID" value="KQL52866.1"/>
    <property type="molecule type" value="Genomic_DNA"/>
</dbReference>
<gene>
    <name evidence="2" type="ORF">AN964_04605</name>
</gene>
<evidence type="ECO:0008006" key="4">
    <source>
        <dbReference type="Google" id="ProtNLM"/>
    </source>
</evidence>
<evidence type="ECO:0000313" key="2">
    <source>
        <dbReference type="EMBL" id="KQL52866.1"/>
    </source>
</evidence>
<name>A0A0Q3WWB8_9BACI</name>
<dbReference type="AlphaFoldDB" id="A0A0Q3WWB8"/>
<dbReference type="Pfam" id="PF04854">
    <property type="entry name" value="DUF624"/>
    <property type="match status" value="1"/>
</dbReference>
<dbReference type="PATRIC" id="fig|157838.3.peg.1023"/>
<sequence length="202" mass="23382">MNVFNIDGRFYRILDKITDFLLLNLLWIIFCLPIVTIFPSTAAMFGVVRSWVRKDEPSITKHFYTLFKDNFKQGILIEIAWFFMAAIVTFNIFVSFHMGDTLKYIIFPPLIFIGILFVFTSIFLFPIMVHYKTSWLGLIKNAFFFSISQPVTSLLGILIIGISGVLIFFIPISFFAIASLIAYILYYLCNKAFQKVETIKSK</sequence>
<reference evidence="2 3" key="1">
    <citation type="submission" date="2015-09" db="EMBL/GenBank/DDBJ databases">
        <title>Genome sequencing project for genomic taxonomy and phylogenomics of Bacillus-like bacteria.</title>
        <authorList>
            <person name="Liu B."/>
            <person name="Wang J."/>
            <person name="Zhu Y."/>
            <person name="Liu G."/>
            <person name="Chen Q."/>
            <person name="Chen Z."/>
            <person name="Lan J."/>
            <person name="Che J."/>
            <person name="Ge C."/>
            <person name="Shi H."/>
            <person name="Pan Z."/>
            <person name="Liu X."/>
        </authorList>
    </citation>
    <scope>NUCLEOTIDE SEQUENCE [LARGE SCALE GENOMIC DNA]</scope>
    <source>
        <strain evidence="2 3">LMG 18435</strain>
    </source>
</reference>
<proteinExistence type="predicted"/>
<dbReference type="OrthoDB" id="2182676at2"/>
<keyword evidence="1" id="KW-0472">Membrane</keyword>